<name>A0A6B1D357_9CHLR</name>
<dbReference type="AlphaFoldDB" id="A0A6B1D357"/>
<reference evidence="2" key="1">
    <citation type="submission" date="2019-09" db="EMBL/GenBank/DDBJ databases">
        <title>Characterisation of the sponge microbiome using genome-centric metagenomics.</title>
        <authorList>
            <person name="Engelberts J.P."/>
            <person name="Robbins S.J."/>
            <person name="De Goeij J.M."/>
            <person name="Aranda M."/>
            <person name="Bell S.C."/>
            <person name="Webster N.S."/>
        </authorList>
    </citation>
    <scope>NUCLEOTIDE SEQUENCE</scope>
    <source>
        <strain evidence="2">SB0661_bin_32</strain>
    </source>
</reference>
<evidence type="ECO:0000259" key="1">
    <source>
        <dbReference type="Pfam" id="PF18929"/>
    </source>
</evidence>
<dbReference type="Pfam" id="PF18929">
    <property type="entry name" value="DUF5678"/>
    <property type="match status" value="1"/>
</dbReference>
<proteinExistence type="predicted"/>
<organism evidence="2">
    <name type="scientific">Caldilineaceae bacterium SB0661_bin_32</name>
    <dbReference type="NCBI Taxonomy" id="2605255"/>
    <lineage>
        <taxon>Bacteria</taxon>
        <taxon>Bacillati</taxon>
        <taxon>Chloroflexota</taxon>
        <taxon>Caldilineae</taxon>
        <taxon>Caldilineales</taxon>
        <taxon>Caldilineaceae</taxon>
    </lineage>
</organism>
<dbReference type="EMBL" id="VXMH01000015">
    <property type="protein sequence ID" value="MYC93892.1"/>
    <property type="molecule type" value="Genomic_DNA"/>
</dbReference>
<sequence>MAKEITVSLPENTYHQVELVAQARDSSISDVLVSTITDIFAPFPVHPKRAEMKREVAAYRNLHPELVKQYLGQYVAIYRGELVDHDADPVALHYRVVADYPGEIVLSRKVEPKAETVLHMRSPRLEFLP</sequence>
<accession>A0A6B1D357</accession>
<gene>
    <name evidence="2" type="ORF">F4X14_02885</name>
</gene>
<protein>
    <recommendedName>
        <fullName evidence="1">DUF5678 domain-containing protein</fullName>
    </recommendedName>
</protein>
<evidence type="ECO:0000313" key="2">
    <source>
        <dbReference type="EMBL" id="MYC93892.1"/>
    </source>
</evidence>
<comment type="caution">
    <text evidence="2">The sequence shown here is derived from an EMBL/GenBank/DDBJ whole genome shotgun (WGS) entry which is preliminary data.</text>
</comment>
<dbReference type="InterPro" id="IPR043734">
    <property type="entry name" value="DUF5678"/>
</dbReference>
<feature type="domain" description="DUF5678" evidence="1">
    <location>
        <begin position="65"/>
        <end position="112"/>
    </location>
</feature>